<dbReference type="PANTHER" id="PTHR47618">
    <property type="entry name" value="BIFUNCTIONAL OLIGORIBONUCLEASE AND PAP PHOSPHATASE NRNA"/>
    <property type="match status" value="1"/>
</dbReference>
<dbReference type="InterPro" id="IPR001667">
    <property type="entry name" value="DDH_dom"/>
</dbReference>
<dbReference type="SUPFAM" id="SSF64182">
    <property type="entry name" value="DHH phosphoesterases"/>
    <property type="match status" value="1"/>
</dbReference>
<protein>
    <submittedName>
        <fullName evidence="2">FIG146085: 3'-to-5' oligoribonuclease A, Bacillus type</fullName>
    </submittedName>
</protein>
<feature type="domain" description="DDH" evidence="1">
    <location>
        <begin position="14"/>
        <end position="148"/>
    </location>
</feature>
<dbReference type="AlphaFoldDB" id="A0A1W1BHN3"/>
<dbReference type="InterPro" id="IPR038763">
    <property type="entry name" value="DHH_sf"/>
</dbReference>
<organism evidence="2">
    <name type="scientific">hydrothermal vent metagenome</name>
    <dbReference type="NCBI Taxonomy" id="652676"/>
    <lineage>
        <taxon>unclassified sequences</taxon>
        <taxon>metagenomes</taxon>
        <taxon>ecological metagenomes</taxon>
    </lineage>
</organism>
<dbReference type="Gene3D" id="3.90.1640.10">
    <property type="entry name" value="inorganic pyrophosphatase (n-terminal core)"/>
    <property type="match status" value="1"/>
</dbReference>
<name>A0A1W1BHN3_9ZZZZ</name>
<evidence type="ECO:0000259" key="1">
    <source>
        <dbReference type="Pfam" id="PF01368"/>
    </source>
</evidence>
<dbReference type="InterPro" id="IPR051319">
    <property type="entry name" value="Oligoribo/pAp-PDE_c-di-AMP_PDE"/>
</dbReference>
<evidence type="ECO:0000313" key="2">
    <source>
        <dbReference type="EMBL" id="SFV52989.1"/>
    </source>
</evidence>
<reference evidence="2" key="1">
    <citation type="submission" date="2016-10" db="EMBL/GenBank/DDBJ databases">
        <authorList>
            <person name="de Groot N.N."/>
        </authorList>
    </citation>
    <scope>NUCLEOTIDE SEQUENCE</scope>
</reference>
<proteinExistence type="predicted"/>
<dbReference type="Pfam" id="PF01368">
    <property type="entry name" value="DHH"/>
    <property type="match status" value="1"/>
</dbReference>
<dbReference type="EMBL" id="FPHN01000016">
    <property type="protein sequence ID" value="SFV52989.1"/>
    <property type="molecule type" value="Genomic_DNA"/>
</dbReference>
<sequence length="314" mass="34352">MIKEVQSLINNYNKITIITHINPDADTIGTALGIYGLLNKNGKQVEVVNYGLDLPINLDFLPYFSKIKNRINYEDSLVISCDAGSIDRLGFDLKGRTILSIDHHKSNTNFGLINVVDTNSVSASEVAYKLFKDKYVITKEVATCFYAGLVSDTHCFTTSNVSTAVFNLASEIMSYGVDISNVVKNLNQRRSLASLRILSSSLNTLELDEDGALAIISSTKKKMLEAGADLLDTVGIVDYGISLVTVEIAIILIELDGMIRVSLRSKNADVSSLAIFFGGGGHHNSAGFEVLDIKIEELKIMIKKEIKERGLLHA</sequence>
<dbReference type="Gene3D" id="3.10.310.30">
    <property type="match status" value="1"/>
</dbReference>
<dbReference type="PANTHER" id="PTHR47618:SF1">
    <property type="entry name" value="BIFUNCTIONAL OLIGORIBONUCLEASE AND PAP PHOSPHATASE NRNA"/>
    <property type="match status" value="1"/>
</dbReference>
<gene>
    <name evidence="2" type="ORF">MNB_SV-14-1231</name>
</gene>
<accession>A0A1W1BHN3</accession>